<keyword evidence="5" id="KW-0547">Nucleotide-binding</keyword>
<dbReference type="Pfam" id="PF00005">
    <property type="entry name" value="ABC_tran"/>
    <property type="match status" value="1"/>
</dbReference>
<keyword evidence="4 9" id="KW-0812">Transmembrane</keyword>
<accession>A0A9W3BGS2</accession>
<dbReference type="GO" id="GO:0005524">
    <property type="term" value="F:ATP binding"/>
    <property type="evidence" value="ECO:0007669"/>
    <property type="project" value="UniProtKB-KW"/>
</dbReference>
<comment type="similarity">
    <text evidence="2">Belongs to the ABC transporter superfamily. ABCG family. Eye pigment precursor importer (TC 3.A.1.204) subfamily.</text>
</comment>
<dbReference type="InterPro" id="IPR003593">
    <property type="entry name" value="AAA+_ATPase"/>
</dbReference>
<dbReference type="GO" id="GO:0140359">
    <property type="term" value="F:ABC-type transporter activity"/>
    <property type="evidence" value="ECO:0007669"/>
    <property type="project" value="InterPro"/>
</dbReference>
<organism evidence="11 12">
    <name type="scientific">Biomphalaria glabrata</name>
    <name type="common">Bloodfluke planorb</name>
    <name type="synonym">Freshwater snail</name>
    <dbReference type="NCBI Taxonomy" id="6526"/>
    <lineage>
        <taxon>Eukaryota</taxon>
        <taxon>Metazoa</taxon>
        <taxon>Spiralia</taxon>
        <taxon>Lophotrochozoa</taxon>
        <taxon>Mollusca</taxon>
        <taxon>Gastropoda</taxon>
        <taxon>Heterobranchia</taxon>
        <taxon>Euthyneura</taxon>
        <taxon>Panpulmonata</taxon>
        <taxon>Hygrophila</taxon>
        <taxon>Lymnaeoidea</taxon>
        <taxon>Planorbidae</taxon>
        <taxon>Biomphalaria</taxon>
    </lineage>
</organism>
<evidence type="ECO:0000256" key="9">
    <source>
        <dbReference type="SAM" id="Phobius"/>
    </source>
</evidence>
<keyword evidence="11" id="KW-1185">Reference proteome</keyword>
<dbReference type="PROSITE" id="PS50893">
    <property type="entry name" value="ABC_TRANSPORTER_2"/>
    <property type="match status" value="1"/>
</dbReference>
<dbReference type="RefSeq" id="XP_055898750.1">
    <property type="nucleotide sequence ID" value="XM_056042775.1"/>
</dbReference>
<feature type="transmembrane region" description="Helical" evidence="9">
    <location>
        <begin position="498"/>
        <end position="523"/>
    </location>
</feature>
<dbReference type="InterPro" id="IPR003439">
    <property type="entry name" value="ABC_transporter-like_ATP-bd"/>
</dbReference>
<dbReference type="PANTHER" id="PTHR48041">
    <property type="entry name" value="ABC TRANSPORTER G FAMILY MEMBER 28"/>
    <property type="match status" value="1"/>
</dbReference>
<dbReference type="GO" id="GO:0016324">
    <property type="term" value="C:apical plasma membrane"/>
    <property type="evidence" value="ECO:0007669"/>
    <property type="project" value="UniProtKB-ARBA"/>
</dbReference>
<evidence type="ECO:0000256" key="2">
    <source>
        <dbReference type="ARBA" id="ARBA00005814"/>
    </source>
</evidence>
<evidence type="ECO:0000256" key="3">
    <source>
        <dbReference type="ARBA" id="ARBA00022448"/>
    </source>
</evidence>
<dbReference type="InterPro" id="IPR027417">
    <property type="entry name" value="P-loop_NTPase"/>
</dbReference>
<dbReference type="FunFam" id="3.40.50.300:FF:000622">
    <property type="entry name" value="ATP-binding cassette sub-family G member 2"/>
    <property type="match status" value="1"/>
</dbReference>
<name>A0A9W3BGS2_BIOGL</name>
<dbReference type="Pfam" id="PF19055">
    <property type="entry name" value="ABC2_membrane_7"/>
    <property type="match status" value="1"/>
</dbReference>
<keyword evidence="7 9" id="KW-1133">Transmembrane helix</keyword>
<evidence type="ECO:0000256" key="4">
    <source>
        <dbReference type="ARBA" id="ARBA00022692"/>
    </source>
</evidence>
<comment type="subcellular location">
    <subcellularLocation>
        <location evidence="1">Membrane</location>
        <topology evidence="1">Multi-pass membrane protein</topology>
    </subcellularLocation>
</comment>
<dbReference type="Gene3D" id="3.40.50.300">
    <property type="entry name" value="P-loop containing nucleotide triphosphate hydrolases"/>
    <property type="match status" value="1"/>
</dbReference>
<keyword evidence="3" id="KW-0813">Transport</keyword>
<keyword evidence="8 9" id="KW-0472">Membrane</keyword>
<evidence type="ECO:0000259" key="10">
    <source>
        <dbReference type="PROSITE" id="PS50893"/>
    </source>
</evidence>
<dbReference type="GO" id="GO:0008514">
    <property type="term" value="F:organic anion transmembrane transporter activity"/>
    <property type="evidence" value="ECO:0007669"/>
    <property type="project" value="UniProtKB-ARBA"/>
</dbReference>
<feature type="domain" description="ABC transporter" evidence="10">
    <location>
        <begin position="35"/>
        <end position="281"/>
    </location>
</feature>
<evidence type="ECO:0000256" key="1">
    <source>
        <dbReference type="ARBA" id="ARBA00004141"/>
    </source>
</evidence>
<dbReference type="GO" id="GO:0016887">
    <property type="term" value="F:ATP hydrolysis activity"/>
    <property type="evidence" value="ECO:0007669"/>
    <property type="project" value="InterPro"/>
</dbReference>
<dbReference type="OMA" id="IHDENMK"/>
<keyword evidence="6" id="KW-0067">ATP-binding</keyword>
<dbReference type="SUPFAM" id="SSF52540">
    <property type="entry name" value="P-loop containing nucleoside triphosphate hydrolases"/>
    <property type="match status" value="1"/>
</dbReference>
<dbReference type="GeneID" id="106050955"/>
<reference evidence="12 13" key="1">
    <citation type="submission" date="2025-04" db="UniProtKB">
        <authorList>
            <consortium name="RefSeq"/>
        </authorList>
    </citation>
    <scope>IDENTIFICATION</scope>
</reference>
<proteinExistence type="inferred from homology"/>
<dbReference type="InterPro" id="IPR013525">
    <property type="entry name" value="ABC2_TM"/>
</dbReference>
<evidence type="ECO:0000256" key="6">
    <source>
        <dbReference type="ARBA" id="ARBA00022840"/>
    </source>
</evidence>
<feature type="transmembrane region" description="Helical" evidence="9">
    <location>
        <begin position="535"/>
        <end position="557"/>
    </location>
</feature>
<evidence type="ECO:0000256" key="5">
    <source>
        <dbReference type="ARBA" id="ARBA00022741"/>
    </source>
</evidence>
<dbReference type="CDD" id="cd03213">
    <property type="entry name" value="ABCG_EPDR"/>
    <property type="match status" value="1"/>
</dbReference>
<feature type="transmembrane region" description="Helical" evidence="9">
    <location>
        <begin position="419"/>
        <end position="441"/>
    </location>
</feature>
<feature type="transmembrane region" description="Helical" evidence="9">
    <location>
        <begin position="613"/>
        <end position="631"/>
    </location>
</feature>
<dbReference type="InterPro" id="IPR043926">
    <property type="entry name" value="ABCG_dom"/>
</dbReference>
<dbReference type="Pfam" id="PF01061">
    <property type="entry name" value="ABC2_membrane"/>
    <property type="match status" value="1"/>
</dbReference>
<gene>
    <name evidence="12 13" type="primary">LOC106050955</name>
</gene>
<evidence type="ECO:0000313" key="12">
    <source>
        <dbReference type="RefSeq" id="XP_055898749.1"/>
    </source>
</evidence>
<dbReference type="InterPro" id="IPR050352">
    <property type="entry name" value="ABCG_transporters"/>
</dbReference>
<evidence type="ECO:0000313" key="11">
    <source>
        <dbReference type="Proteomes" id="UP001165740"/>
    </source>
</evidence>
<feature type="transmembrane region" description="Helical" evidence="9">
    <location>
        <begin position="386"/>
        <end position="407"/>
    </location>
</feature>
<evidence type="ECO:0000256" key="7">
    <source>
        <dbReference type="ARBA" id="ARBA00022989"/>
    </source>
</evidence>
<dbReference type="GO" id="GO:0015562">
    <property type="term" value="F:efflux transmembrane transporter activity"/>
    <property type="evidence" value="ECO:0007669"/>
    <property type="project" value="UniProtKB-ARBA"/>
</dbReference>
<dbReference type="SMART" id="SM00382">
    <property type="entry name" value="AAA"/>
    <property type="match status" value="1"/>
</dbReference>
<dbReference type="PANTHER" id="PTHR48041:SF116">
    <property type="entry name" value="PROTEIN BROWN"/>
    <property type="match status" value="1"/>
</dbReference>
<dbReference type="RefSeq" id="XP_055898749.1">
    <property type="nucleotide sequence ID" value="XM_056042774.1"/>
</dbReference>
<sequence>MKWLTMNGSTMKGYAATNRDLNGQMYTQRPQGSVLSAHDISYSVKVTSTYCRTTDKQILFNITGIFKQGLTAILGPTGSGKSTLLDVLAGRKDSKGVSGHLLLDGQPLPHNVKCLMGYVVQDDVVMSTLSVRENLAFSAALRLPSSMTPLDRQSLINKIIRELGLDRCADTKVGDEFIPGVSGGERKRCSIGMELIISPPVLFLDEPTTGLDSSTASSILFYLKRISRNGRTIILSIHQPRYSIYSLFDSLMLLSQGRTVYHGPSHEALDFFATQGFLCEEHNNPPDFFLDVINGDLTTFGSEMCIDKEARPTDVTQTKQDILVEGFKYSLWNKRLQEEIHKIVSAFQENFEENNVTIDYVTSFVHQLTVVGDRAVKNLIRHPQTCVITVTTSLVLAVITAAIFWQLNEDPNKAFQDRAGVLFFLVNNHVFTNVSALGVFIHGRKLFMHENIGGFYRVSVFFLVKIVLDIIPLRMIPVIIFSGIVYFAVGLNSGADHFFQLVSCLFCTTVASASLCFLISAVIRNFTVAQALLSLCYILMMLLGGFFINFNSIGPWLNWAQYLSLFKYAQTILFINEFKDRLFCNSTYCVSGNTYLATQGIAFESDWDLQKNYLALVFYTIILFTLSYVRLRTLQKTR</sequence>
<dbReference type="AlphaFoldDB" id="A0A9W3BGS2"/>
<protein>
    <submittedName>
        <fullName evidence="12 13">Broad substrate specificity ATP-binding cassette transporter ABCG2-like</fullName>
    </submittedName>
</protein>
<feature type="transmembrane region" description="Helical" evidence="9">
    <location>
        <begin position="462"/>
        <end position="486"/>
    </location>
</feature>
<dbReference type="OrthoDB" id="66620at2759"/>
<dbReference type="Proteomes" id="UP001165740">
    <property type="component" value="Chromosome 9"/>
</dbReference>
<evidence type="ECO:0000313" key="13">
    <source>
        <dbReference type="RefSeq" id="XP_055898750.1"/>
    </source>
</evidence>
<evidence type="ECO:0000256" key="8">
    <source>
        <dbReference type="ARBA" id="ARBA00023136"/>
    </source>
</evidence>